<accession>A0A1D3TQB3</accession>
<keyword evidence="1" id="KW-0969">Cilium</keyword>
<protein>
    <submittedName>
        <fullName evidence="1">Flagellar protein FlgJ</fullName>
    </submittedName>
</protein>
<sequence length="119" mass="13322">MTSIGSLGSAYQADIYNKTDRTDKLEDNLSGNLSSKADEELMEVCKDFEAYFTEQVFKAMKKMVPESGESSSSITQMSDYMEDSLYQNYAEAASDGEGMGIAQTLYDQMKRNSCFFMQA</sequence>
<organism evidence="1 2">
    <name type="scientific">Anaerobium acetethylicum</name>
    <dbReference type="NCBI Taxonomy" id="1619234"/>
    <lineage>
        <taxon>Bacteria</taxon>
        <taxon>Bacillati</taxon>
        <taxon>Bacillota</taxon>
        <taxon>Clostridia</taxon>
        <taxon>Lachnospirales</taxon>
        <taxon>Lachnospiraceae</taxon>
        <taxon>Anaerobium</taxon>
    </lineage>
</organism>
<dbReference type="OrthoDB" id="9796740at2"/>
<evidence type="ECO:0000313" key="1">
    <source>
        <dbReference type="EMBL" id="SCP95707.1"/>
    </source>
</evidence>
<name>A0A1D3TQB3_9FIRM</name>
<dbReference type="STRING" id="1619234.SAMN05421730_1002135"/>
<dbReference type="EMBL" id="FMKA01000002">
    <property type="protein sequence ID" value="SCP95707.1"/>
    <property type="molecule type" value="Genomic_DNA"/>
</dbReference>
<keyword evidence="2" id="KW-1185">Reference proteome</keyword>
<keyword evidence="1" id="KW-0966">Cell projection</keyword>
<dbReference type="AlphaFoldDB" id="A0A1D3TQB3"/>
<gene>
    <name evidence="1" type="ORF">SAMN05421730_1002135</name>
</gene>
<keyword evidence="1" id="KW-0282">Flagellum</keyword>
<dbReference type="RefSeq" id="WP_091230283.1">
    <property type="nucleotide sequence ID" value="NZ_FMKA01000002.1"/>
</dbReference>
<reference evidence="1 2" key="1">
    <citation type="submission" date="2016-09" db="EMBL/GenBank/DDBJ databases">
        <authorList>
            <person name="Capua I."/>
            <person name="De Benedictis P."/>
            <person name="Joannis T."/>
            <person name="Lombin L.H."/>
            <person name="Cattoli G."/>
        </authorList>
    </citation>
    <scope>NUCLEOTIDE SEQUENCE [LARGE SCALE GENOMIC DNA]</scope>
    <source>
        <strain evidence="1 2">GluBS11</strain>
    </source>
</reference>
<evidence type="ECO:0000313" key="2">
    <source>
        <dbReference type="Proteomes" id="UP000199315"/>
    </source>
</evidence>
<dbReference type="Proteomes" id="UP000199315">
    <property type="component" value="Unassembled WGS sequence"/>
</dbReference>
<proteinExistence type="predicted"/>